<gene>
    <name evidence="5" type="ORF">FE374_14920</name>
</gene>
<name>A0A5B8C4N4_9MICO</name>
<dbReference type="InterPro" id="IPR050248">
    <property type="entry name" value="Polysacc_deacetylase_ArnD"/>
</dbReference>
<dbReference type="Gene3D" id="3.20.20.370">
    <property type="entry name" value="Glycoside hydrolase/deacetylase"/>
    <property type="match status" value="1"/>
</dbReference>
<dbReference type="GO" id="GO:0005975">
    <property type="term" value="P:carbohydrate metabolic process"/>
    <property type="evidence" value="ECO:0007669"/>
    <property type="project" value="InterPro"/>
</dbReference>
<dbReference type="OrthoDB" id="9763050at2"/>
<dbReference type="InterPro" id="IPR002509">
    <property type="entry name" value="NODB_dom"/>
</dbReference>
<dbReference type="SUPFAM" id="SSF69318">
    <property type="entry name" value="Integrin alpha N-terminal domain"/>
    <property type="match status" value="1"/>
</dbReference>
<evidence type="ECO:0000256" key="3">
    <source>
        <dbReference type="SAM" id="SignalP"/>
    </source>
</evidence>
<dbReference type="GO" id="GO:0046872">
    <property type="term" value="F:metal ion binding"/>
    <property type="evidence" value="ECO:0007669"/>
    <property type="project" value="UniProtKB-KW"/>
</dbReference>
<evidence type="ECO:0000313" key="6">
    <source>
        <dbReference type="Proteomes" id="UP000314616"/>
    </source>
</evidence>
<dbReference type="PROSITE" id="PS51677">
    <property type="entry name" value="NODB"/>
    <property type="match status" value="1"/>
</dbReference>
<organism evidence="5 6">
    <name type="scientific">Georgenia yuyongxinii</name>
    <dbReference type="NCBI Taxonomy" id="2589797"/>
    <lineage>
        <taxon>Bacteria</taxon>
        <taxon>Bacillati</taxon>
        <taxon>Actinomycetota</taxon>
        <taxon>Actinomycetes</taxon>
        <taxon>Micrococcales</taxon>
        <taxon>Bogoriellaceae</taxon>
        <taxon>Georgenia</taxon>
    </lineage>
</organism>
<dbReference type="Pfam" id="PF01522">
    <property type="entry name" value="Polysacc_deac_1"/>
    <property type="match status" value="1"/>
</dbReference>
<reference evidence="5 6" key="1">
    <citation type="submission" date="2019-05" db="EMBL/GenBank/DDBJ databases">
        <title>Georgenia *** sp. nov., and Georgenia *** sp. nov., isolated from the intestinal contents of plateau pika (Ochotona curzoniae) in the Qinghai-Tibet plateau of China.</title>
        <authorList>
            <person name="Tian Z."/>
        </authorList>
    </citation>
    <scope>NUCLEOTIDE SEQUENCE [LARGE SCALE GENOMIC DNA]</scope>
    <source>
        <strain evidence="5 6">Z443</strain>
    </source>
</reference>
<sequence>MSRRIRPLAAATALSVAGALGLLTGPAAAPAAAATCSSGYVALTFDDGPRAVTTGQVLDALKGRSVRATFFVVGQNVERLPALVRRAVAEGHRVENHSWAHERLTDLSAAGVRTSLSRADQAVRNAGVRGTRLFRPPYGLTNATVRSVAADLGLRQVLWSVDPTDYATGTTSAQIRDRVLGGLAAGAVVLLHDGVVNSPATVGALPGIIDGARARGFCFGVLTDSGAVVPPATPTPTKVTFYLTDTWGPGTKYTFAYGRPTDAAYTGDWDGDGRDSLAVRRDATLYAKNALGAGAADVAVTYGRFDDAVVVGDWDGDGRDTLAVRRGSTYHLRNSLTPGPADAVVTYGRTADTVLVGDWDGDGRDTLAVRRGSTVYVRNSLSDGPADVVVTYGRSTDTVLVGDWNGDGRDTLAVRRASTYYLRNSLTPGDAEVVATYGRSTDQALVGDWDGDRGDTLGVRRLE</sequence>
<dbReference type="SUPFAM" id="SSF88713">
    <property type="entry name" value="Glycoside hydrolase/deacetylase"/>
    <property type="match status" value="1"/>
</dbReference>
<dbReference type="GO" id="GO:0016020">
    <property type="term" value="C:membrane"/>
    <property type="evidence" value="ECO:0007669"/>
    <property type="project" value="TreeGrafter"/>
</dbReference>
<evidence type="ECO:0000259" key="4">
    <source>
        <dbReference type="PROSITE" id="PS51677"/>
    </source>
</evidence>
<dbReference type="EMBL" id="CP040915">
    <property type="protein sequence ID" value="QDC25729.1"/>
    <property type="molecule type" value="Genomic_DNA"/>
</dbReference>
<dbReference type="KEGG" id="gyu:FE374_14920"/>
<dbReference type="AlphaFoldDB" id="A0A5B8C4N4"/>
<dbReference type="CDD" id="cd10917">
    <property type="entry name" value="CE4_NodB_like_6s_7s"/>
    <property type="match status" value="1"/>
</dbReference>
<evidence type="ECO:0000313" key="5">
    <source>
        <dbReference type="EMBL" id="QDC25729.1"/>
    </source>
</evidence>
<keyword evidence="2" id="KW-0378">Hydrolase</keyword>
<dbReference type="RefSeq" id="WP_139929978.1">
    <property type="nucleotide sequence ID" value="NZ_CP040915.1"/>
</dbReference>
<evidence type="ECO:0000256" key="1">
    <source>
        <dbReference type="ARBA" id="ARBA00022723"/>
    </source>
</evidence>
<dbReference type="GO" id="GO:0016810">
    <property type="term" value="F:hydrolase activity, acting on carbon-nitrogen (but not peptide) bonds"/>
    <property type="evidence" value="ECO:0007669"/>
    <property type="project" value="InterPro"/>
</dbReference>
<feature type="signal peptide" evidence="3">
    <location>
        <begin position="1"/>
        <end position="29"/>
    </location>
</feature>
<accession>A0A5B8C4N4</accession>
<protein>
    <submittedName>
        <fullName evidence="5">Polysaccharide deacetylase family protein</fullName>
    </submittedName>
</protein>
<dbReference type="PANTHER" id="PTHR10587">
    <property type="entry name" value="GLYCOSYL TRANSFERASE-RELATED"/>
    <property type="match status" value="1"/>
</dbReference>
<keyword evidence="3" id="KW-0732">Signal</keyword>
<keyword evidence="1" id="KW-0479">Metal-binding</keyword>
<feature type="chain" id="PRO_5038494749" evidence="3">
    <location>
        <begin position="30"/>
        <end position="463"/>
    </location>
</feature>
<evidence type="ECO:0000256" key="2">
    <source>
        <dbReference type="ARBA" id="ARBA00022801"/>
    </source>
</evidence>
<dbReference type="InterPro" id="IPR011330">
    <property type="entry name" value="Glyco_hydro/deAcase_b/a-brl"/>
</dbReference>
<feature type="domain" description="NodB homology" evidence="4">
    <location>
        <begin position="39"/>
        <end position="220"/>
    </location>
</feature>
<dbReference type="PANTHER" id="PTHR10587:SF133">
    <property type="entry name" value="CHITIN DEACETYLASE 1-RELATED"/>
    <property type="match status" value="1"/>
</dbReference>
<proteinExistence type="predicted"/>
<dbReference type="InterPro" id="IPR028994">
    <property type="entry name" value="Integrin_alpha_N"/>
</dbReference>
<dbReference type="Proteomes" id="UP000314616">
    <property type="component" value="Chromosome"/>
</dbReference>